<proteinExistence type="predicted"/>
<accession>A0A556QIZ0</accession>
<sequence length="82" mass="8720">MITVATCNNPMHAQLLKSVLEDSGIPSLIPNEYSAQTMPHLILAMGGIPIQVPAEHENAARELIRAFEAAAPDGDTFPPTIA</sequence>
<feature type="domain" description="DUF2007" evidence="1">
    <location>
        <begin position="1"/>
        <end position="68"/>
    </location>
</feature>
<evidence type="ECO:0000259" key="1">
    <source>
        <dbReference type="Pfam" id="PF09413"/>
    </source>
</evidence>
<dbReference type="InterPro" id="IPR018551">
    <property type="entry name" value="DUF2007"/>
</dbReference>
<dbReference type="SUPFAM" id="SSF54913">
    <property type="entry name" value="GlnB-like"/>
    <property type="match status" value="1"/>
</dbReference>
<dbReference type="Proteomes" id="UP000315648">
    <property type="component" value="Unassembled WGS sequence"/>
</dbReference>
<dbReference type="EMBL" id="VMBG01000002">
    <property type="protein sequence ID" value="TSJ76613.1"/>
    <property type="molecule type" value="Genomic_DNA"/>
</dbReference>
<dbReference type="Pfam" id="PF09413">
    <property type="entry name" value="DUF2007"/>
    <property type="match status" value="1"/>
</dbReference>
<evidence type="ECO:0000313" key="3">
    <source>
        <dbReference type="Proteomes" id="UP000315648"/>
    </source>
</evidence>
<dbReference type="OrthoDB" id="8480302at2"/>
<keyword evidence="3" id="KW-1185">Reference proteome</keyword>
<organism evidence="2 3">
    <name type="scientific">Rariglobus hedericola</name>
    <dbReference type="NCBI Taxonomy" id="2597822"/>
    <lineage>
        <taxon>Bacteria</taxon>
        <taxon>Pseudomonadati</taxon>
        <taxon>Verrucomicrobiota</taxon>
        <taxon>Opitutia</taxon>
        <taxon>Opitutales</taxon>
        <taxon>Opitutaceae</taxon>
        <taxon>Rariglobus</taxon>
    </lineage>
</organism>
<reference evidence="2 3" key="1">
    <citation type="submission" date="2019-07" db="EMBL/GenBank/DDBJ databases">
        <title>Description of 53C-WASEF.</title>
        <authorList>
            <person name="Pitt A."/>
            <person name="Hahn M.W."/>
        </authorList>
    </citation>
    <scope>NUCLEOTIDE SEQUENCE [LARGE SCALE GENOMIC DNA]</scope>
    <source>
        <strain evidence="2 3">53C-WASEF</strain>
    </source>
</reference>
<gene>
    <name evidence="2" type="ORF">FPL22_10810</name>
</gene>
<dbReference type="AlphaFoldDB" id="A0A556QIZ0"/>
<dbReference type="InterPro" id="IPR011322">
    <property type="entry name" value="N-reg_PII-like_a/b"/>
</dbReference>
<protein>
    <submittedName>
        <fullName evidence="2">DUF2007 domain-containing protein</fullName>
    </submittedName>
</protein>
<dbReference type="Gene3D" id="3.30.70.790">
    <property type="entry name" value="UreE, C-terminal domain"/>
    <property type="match status" value="1"/>
</dbReference>
<name>A0A556QIZ0_9BACT</name>
<comment type="caution">
    <text evidence="2">The sequence shown here is derived from an EMBL/GenBank/DDBJ whole genome shotgun (WGS) entry which is preliminary data.</text>
</comment>
<dbReference type="RefSeq" id="WP_144230370.1">
    <property type="nucleotide sequence ID" value="NZ_CBCRVV010000029.1"/>
</dbReference>
<evidence type="ECO:0000313" key="2">
    <source>
        <dbReference type="EMBL" id="TSJ76613.1"/>
    </source>
</evidence>